<gene>
    <name evidence="2" type="ORF">PR048_014434</name>
</gene>
<organism evidence="2 3">
    <name type="scientific">Dryococelus australis</name>
    <dbReference type="NCBI Taxonomy" id="614101"/>
    <lineage>
        <taxon>Eukaryota</taxon>
        <taxon>Metazoa</taxon>
        <taxon>Ecdysozoa</taxon>
        <taxon>Arthropoda</taxon>
        <taxon>Hexapoda</taxon>
        <taxon>Insecta</taxon>
        <taxon>Pterygota</taxon>
        <taxon>Neoptera</taxon>
        <taxon>Polyneoptera</taxon>
        <taxon>Phasmatodea</taxon>
        <taxon>Verophasmatodea</taxon>
        <taxon>Anareolatae</taxon>
        <taxon>Phasmatidae</taxon>
        <taxon>Eurycanthinae</taxon>
        <taxon>Dryococelus</taxon>
    </lineage>
</organism>
<protein>
    <submittedName>
        <fullName evidence="2">Uncharacterized protein</fullName>
    </submittedName>
</protein>
<name>A0ABQ9HEG3_9NEOP</name>
<evidence type="ECO:0000256" key="1">
    <source>
        <dbReference type="SAM" id="MobiDB-lite"/>
    </source>
</evidence>
<proteinExistence type="predicted"/>
<dbReference type="EMBL" id="JARBHB010000005">
    <property type="protein sequence ID" value="KAJ8882622.1"/>
    <property type="molecule type" value="Genomic_DNA"/>
</dbReference>
<comment type="caution">
    <text evidence="2">The sequence shown here is derived from an EMBL/GenBank/DDBJ whole genome shotgun (WGS) entry which is preliminary data.</text>
</comment>
<reference evidence="2 3" key="1">
    <citation type="submission" date="2023-02" db="EMBL/GenBank/DDBJ databases">
        <title>LHISI_Scaffold_Assembly.</title>
        <authorList>
            <person name="Stuart O.P."/>
            <person name="Cleave R."/>
            <person name="Magrath M.J.L."/>
            <person name="Mikheyev A.S."/>
        </authorList>
    </citation>
    <scope>NUCLEOTIDE SEQUENCE [LARGE SCALE GENOMIC DNA]</scope>
    <source>
        <strain evidence="2">Daus_M_001</strain>
        <tissue evidence="2">Leg muscle</tissue>
    </source>
</reference>
<dbReference type="Proteomes" id="UP001159363">
    <property type="component" value="Chromosome 4"/>
</dbReference>
<accession>A0ABQ9HEG3</accession>
<feature type="region of interest" description="Disordered" evidence="1">
    <location>
        <begin position="1"/>
        <end position="27"/>
    </location>
</feature>
<evidence type="ECO:0000313" key="3">
    <source>
        <dbReference type="Proteomes" id="UP001159363"/>
    </source>
</evidence>
<evidence type="ECO:0000313" key="2">
    <source>
        <dbReference type="EMBL" id="KAJ8882622.1"/>
    </source>
</evidence>
<keyword evidence="3" id="KW-1185">Reference proteome</keyword>
<sequence>MERGGGGCVPDGDPPPPPRHGATTITSEAKPLPLPPLACADSSGFPPDLKGEVNTYRALVCPWEGPLPGEDRYDCAILRNNLPFDLNFPTKAIRVQFPGGSLRFFAYRNRAGRCHWLVGFLWVLPFPLPFYSDAASYSPQSPSSALKTLMLRVVLISSLCSLEFALP</sequence>